<evidence type="ECO:0008006" key="4">
    <source>
        <dbReference type="Google" id="ProtNLM"/>
    </source>
</evidence>
<comment type="caution">
    <text evidence="2">The sequence shown here is derived from an EMBL/GenBank/DDBJ whole genome shotgun (WGS) entry which is preliminary data.</text>
</comment>
<evidence type="ECO:0000256" key="1">
    <source>
        <dbReference type="SAM" id="Phobius"/>
    </source>
</evidence>
<evidence type="ECO:0000313" key="3">
    <source>
        <dbReference type="Proteomes" id="UP000533324"/>
    </source>
</evidence>
<evidence type="ECO:0000313" key="2">
    <source>
        <dbReference type="EMBL" id="EAJ1254175.1"/>
    </source>
</evidence>
<keyword evidence="1" id="KW-1133">Transmembrane helix</keyword>
<organism evidence="2 3">
    <name type="scientific">Campylobacter lari</name>
    <dbReference type="NCBI Taxonomy" id="201"/>
    <lineage>
        <taxon>Bacteria</taxon>
        <taxon>Pseudomonadati</taxon>
        <taxon>Campylobacterota</taxon>
        <taxon>Epsilonproteobacteria</taxon>
        <taxon>Campylobacterales</taxon>
        <taxon>Campylobacteraceae</taxon>
        <taxon>Campylobacter</taxon>
    </lineage>
</organism>
<feature type="transmembrane region" description="Helical" evidence="1">
    <location>
        <begin position="47"/>
        <end position="65"/>
    </location>
</feature>
<reference evidence="2 3" key="1">
    <citation type="submission" date="2018-05" db="EMBL/GenBank/DDBJ databases">
        <authorList>
            <consortium name="PulseNet: The National Subtyping Network for Foodborne Disease Surveillance"/>
            <person name="Tarr C.L."/>
            <person name="Trees E."/>
            <person name="Katz L.S."/>
            <person name="Carleton-Romer H.A."/>
            <person name="Stroika S."/>
            <person name="Kucerova Z."/>
            <person name="Roache K.F."/>
            <person name="Sabol A.L."/>
            <person name="Besser J."/>
            <person name="Gerner-Smidt P."/>
        </authorList>
    </citation>
    <scope>NUCLEOTIDE SEQUENCE [LARGE SCALE GENOMIC DNA]</scope>
    <source>
        <strain evidence="2 3">1988D-2602</strain>
    </source>
</reference>
<gene>
    <name evidence="2" type="ORF">A0Y59_03060</name>
</gene>
<keyword evidence="1" id="KW-0812">Transmembrane</keyword>
<keyword evidence="1" id="KW-0472">Membrane</keyword>
<proteinExistence type="predicted"/>
<feature type="transmembrane region" description="Helical" evidence="1">
    <location>
        <begin position="12"/>
        <end position="35"/>
    </location>
</feature>
<protein>
    <recommendedName>
        <fullName evidence="4">MotA/TolQ/ExbB proton channel domain-containing protein</fullName>
    </recommendedName>
</protein>
<dbReference type="Proteomes" id="UP000533324">
    <property type="component" value="Unassembled WGS sequence"/>
</dbReference>
<dbReference type="EMBL" id="AABVCV010000004">
    <property type="protein sequence ID" value="EAJ1254175.1"/>
    <property type="molecule type" value="Genomic_DNA"/>
</dbReference>
<accession>A0A7U8APM4</accession>
<name>A0A7U8APM4_CAMLA</name>
<feature type="transmembrane region" description="Helical" evidence="1">
    <location>
        <begin position="85"/>
        <end position="107"/>
    </location>
</feature>
<sequence length="432" mass="49145">MYDLPILVIQNLSGHILEGTIIIVFFFVLFLILLYKRKSLHKSATSLLITIGICFTFYGISKGLANFDANNIEENLPQLIDGIKTAFLVSVEAVFFAILLKIIALFLEKPFSDKENIEDDIGIEDIVALQKENLKINQENLSSFSQLLNAVKETNDNIKLLRMDNKQGFVDMKNSFENFSKTMAENNSKAFIQALEEVIKDFNNKITEQFGDNFKQLNLAVGALLNWQENYKSYIEKSESNMENLFSSLDKVIKDYSIVVDNSERFFNYAQSFENILKDILNQKIQMQNSIESLDKFLENIQNSTSSLIKEINDYKEQSLNIMENISKLSLNLEESYVKAGEKLIADMSEYVGKFSIELSNYNEKINTQLIEGLNNASTSINSQIKILDQELENVLKNLGSNLASISSKFVDDYNSIISNLSSLNQKLGNLR</sequence>
<dbReference type="AlphaFoldDB" id="A0A7U8APM4"/>